<evidence type="ECO:0000259" key="2">
    <source>
        <dbReference type="Pfam" id="PF00535"/>
    </source>
</evidence>
<gene>
    <name evidence="3" type="ORF">RM529_06515</name>
</gene>
<dbReference type="GO" id="GO:0016757">
    <property type="term" value="F:glycosyltransferase activity"/>
    <property type="evidence" value="ECO:0007669"/>
    <property type="project" value="UniProtKB-KW"/>
</dbReference>
<organism evidence="3 4">
    <name type="scientific">Autumnicola edwardsiae</name>
    <dbReference type="NCBI Taxonomy" id="3075594"/>
    <lineage>
        <taxon>Bacteria</taxon>
        <taxon>Pseudomonadati</taxon>
        <taxon>Bacteroidota</taxon>
        <taxon>Flavobacteriia</taxon>
        <taxon>Flavobacteriales</taxon>
        <taxon>Flavobacteriaceae</taxon>
        <taxon>Autumnicola</taxon>
    </lineage>
</organism>
<keyword evidence="4" id="KW-1185">Reference proteome</keyword>
<dbReference type="SUPFAM" id="SSF53448">
    <property type="entry name" value="Nucleotide-diphospho-sugar transferases"/>
    <property type="match status" value="1"/>
</dbReference>
<keyword evidence="1" id="KW-1133">Transmembrane helix</keyword>
<evidence type="ECO:0000313" key="4">
    <source>
        <dbReference type="Proteomes" id="UP001248819"/>
    </source>
</evidence>
<evidence type="ECO:0000313" key="3">
    <source>
        <dbReference type="EMBL" id="MDT0649788.1"/>
    </source>
</evidence>
<dbReference type="InterPro" id="IPR029044">
    <property type="entry name" value="Nucleotide-diphossugar_trans"/>
</dbReference>
<reference evidence="3 4" key="1">
    <citation type="submission" date="2023-09" db="EMBL/GenBank/DDBJ databases">
        <authorList>
            <person name="Rey-Velasco X."/>
        </authorList>
    </citation>
    <scope>NUCLEOTIDE SEQUENCE [LARGE SCALE GENOMIC DNA]</scope>
    <source>
        <strain evidence="3 4">F297</strain>
    </source>
</reference>
<name>A0ABU3CTV2_9FLAO</name>
<comment type="caution">
    <text evidence="3">The sequence shown here is derived from an EMBL/GenBank/DDBJ whole genome shotgun (WGS) entry which is preliminary data.</text>
</comment>
<keyword evidence="3" id="KW-0328">Glycosyltransferase</keyword>
<keyword evidence="1" id="KW-0812">Transmembrane</keyword>
<dbReference type="EMBL" id="JAVRHP010000023">
    <property type="protein sequence ID" value="MDT0649788.1"/>
    <property type="molecule type" value="Genomic_DNA"/>
</dbReference>
<protein>
    <submittedName>
        <fullName evidence="3">Glycosyltransferase</fullName>
        <ecNumber evidence="3">2.4.-.-</ecNumber>
    </submittedName>
</protein>
<evidence type="ECO:0000256" key="1">
    <source>
        <dbReference type="SAM" id="Phobius"/>
    </source>
</evidence>
<keyword evidence="1" id="KW-0472">Membrane</keyword>
<keyword evidence="3" id="KW-0808">Transferase</keyword>
<dbReference type="Pfam" id="PF00535">
    <property type="entry name" value="Glycos_transf_2"/>
    <property type="match status" value="1"/>
</dbReference>
<dbReference type="RefSeq" id="WP_311483945.1">
    <property type="nucleotide sequence ID" value="NZ_JAVRHP010000023.1"/>
</dbReference>
<feature type="domain" description="Glycosyltransferase 2-like" evidence="2">
    <location>
        <begin position="9"/>
        <end position="81"/>
    </location>
</feature>
<dbReference type="Gene3D" id="3.90.550.10">
    <property type="entry name" value="Spore Coat Polysaccharide Biosynthesis Protein SpsA, Chain A"/>
    <property type="match status" value="1"/>
</dbReference>
<proteinExistence type="predicted"/>
<dbReference type="EC" id="2.4.-.-" evidence="3"/>
<accession>A0ABU3CTV2</accession>
<dbReference type="Proteomes" id="UP001248819">
    <property type="component" value="Unassembled WGS sequence"/>
</dbReference>
<dbReference type="InterPro" id="IPR001173">
    <property type="entry name" value="Glyco_trans_2-like"/>
</dbReference>
<sequence length="303" mass="34482">MKNSGFAAFIITYERTEILLNTIAIITNQTFPPAYLLIVDNSFSDNTQNALKQYISNSFEYHRVGYNSGPAGGAKIGLENLANLGYDWIYWGDDNNPPRDKNVFQEMFKGIHQLSKRGKPGIFGGKGGSFNPWTGRVKSLSNKELRAKKYAGADFIPGGQTLITNAEVVRQGIVPEEKLFFAFEDLDFCLKVKAAGYKIYVDSNSWLRVRLRDNYKKDAYRWKGSSFGGNTSFPREYYSTRSLLDIFFKRQYYTAFAIVFFKSLAKIALGFRFGWNYGKSMARVQTSALKDFFFGKFGKQVDL</sequence>
<feature type="transmembrane region" description="Helical" evidence="1">
    <location>
        <begin position="252"/>
        <end position="275"/>
    </location>
</feature>